<dbReference type="GO" id="GO:0003677">
    <property type="term" value="F:DNA binding"/>
    <property type="evidence" value="ECO:0007669"/>
    <property type="project" value="UniProtKB-KW"/>
</dbReference>
<dbReference type="SUPFAM" id="SSF64288">
    <property type="entry name" value="Chorismate lyase-like"/>
    <property type="match status" value="1"/>
</dbReference>
<dbReference type="AlphaFoldDB" id="A0A7L7Z343"/>
<dbReference type="PROSITE" id="PS50949">
    <property type="entry name" value="HTH_GNTR"/>
    <property type="match status" value="1"/>
</dbReference>
<dbReference type="PANTHER" id="PTHR44846:SF1">
    <property type="entry name" value="MANNOSYL-D-GLYCERATE TRANSPORT_METABOLISM SYSTEM REPRESSOR MNGR-RELATED"/>
    <property type="match status" value="1"/>
</dbReference>
<dbReference type="SMART" id="SM00345">
    <property type="entry name" value="HTH_GNTR"/>
    <property type="match status" value="1"/>
</dbReference>
<dbReference type="GO" id="GO:0003700">
    <property type="term" value="F:DNA-binding transcription factor activity"/>
    <property type="evidence" value="ECO:0007669"/>
    <property type="project" value="InterPro"/>
</dbReference>
<evidence type="ECO:0000313" key="6">
    <source>
        <dbReference type="Proteomes" id="UP000516660"/>
    </source>
</evidence>
<dbReference type="Proteomes" id="UP000516660">
    <property type="component" value="Chromosome"/>
</dbReference>
<dbReference type="Gene3D" id="3.40.1410.10">
    <property type="entry name" value="Chorismate lyase-like"/>
    <property type="match status" value="1"/>
</dbReference>
<keyword evidence="1" id="KW-0805">Transcription regulation</keyword>
<dbReference type="InterPro" id="IPR050679">
    <property type="entry name" value="Bact_HTH_transcr_reg"/>
</dbReference>
<dbReference type="CDD" id="cd07377">
    <property type="entry name" value="WHTH_GntR"/>
    <property type="match status" value="1"/>
</dbReference>
<evidence type="ECO:0000256" key="3">
    <source>
        <dbReference type="ARBA" id="ARBA00023163"/>
    </source>
</evidence>
<dbReference type="EMBL" id="CP061274">
    <property type="protein sequence ID" value="QOD44079.1"/>
    <property type="molecule type" value="Genomic_DNA"/>
</dbReference>
<dbReference type="PANTHER" id="PTHR44846">
    <property type="entry name" value="MANNOSYL-D-GLYCERATE TRANSPORT/METABOLISM SYSTEM REPRESSOR MNGR-RELATED"/>
    <property type="match status" value="1"/>
</dbReference>
<keyword evidence="2" id="KW-0238">DNA-binding</keyword>
<dbReference type="Pfam" id="PF07702">
    <property type="entry name" value="UTRA"/>
    <property type="match status" value="1"/>
</dbReference>
<proteinExistence type="predicted"/>
<dbReference type="KEGG" id="czh:H9X71_01570"/>
<dbReference type="PRINTS" id="PR00035">
    <property type="entry name" value="HTHGNTR"/>
</dbReference>
<dbReference type="InterPro" id="IPR000524">
    <property type="entry name" value="Tscrpt_reg_HTH_GntR"/>
</dbReference>
<dbReference type="InterPro" id="IPR036390">
    <property type="entry name" value="WH_DNA-bd_sf"/>
</dbReference>
<protein>
    <submittedName>
        <fullName evidence="5">Phosphonate metabolism transcriptional regulator PhnF</fullName>
    </submittedName>
</protein>
<gene>
    <name evidence="5" type="primary">phnF</name>
    <name evidence="5" type="ORF">H9X71_01570</name>
</gene>
<evidence type="ECO:0000256" key="1">
    <source>
        <dbReference type="ARBA" id="ARBA00023015"/>
    </source>
</evidence>
<evidence type="ECO:0000256" key="2">
    <source>
        <dbReference type="ARBA" id="ARBA00023125"/>
    </source>
</evidence>
<dbReference type="NCBIfam" id="TIGR02325">
    <property type="entry name" value="C_P_lyase_phnF"/>
    <property type="match status" value="1"/>
</dbReference>
<reference evidence="5 6" key="1">
    <citation type="submission" date="2020-08" db="EMBL/GenBank/DDBJ databases">
        <title>Description of Clavibacter zhangzhiyonge sp. nov., a phytopathogenic actinobacterium isolated from barley seeds, causing leaf brown spot and decline.</title>
        <authorList>
            <person name="Tian Q."/>
            <person name="Chuan J."/>
            <person name="Zhao W."/>
            <person name="Li X."/>
        </authorList>
    </citation>
    <scope>NUCLEOTIDE SEQUENCE [LARGE SCALE GENOMIC DNA]</scope>
    <source>
        <strain evidence="5 6">DM1</strain>
    </source>
</reference>
<name>A0A7L7Z343_9MICO</name>
<dbReference type="InterPro" id="IPR012702">
    <property type="entry name" value="CP_lyase_PhnF"/>
</dbReference>
<dbReference type="SUPFAM" id="SSF46785">
    <property type="entry name" value="Winged helix' DNA-binding domain"/>
    <property type="match status" value="1"/>
</dbReference>
<dbReference type="GO" id="GO:0045892">
    <property type="term" value="P:negative regulation of DNA-templated transcription"/>
    <property type="evidence" value="ECO:0007669"/>
    <property type="project" value="TreeGrafter"/>
</dbReference>
<dbReference type="Pfam" id="PF00392">
    <property type="entry name" value="GntR"/>
    <property type="match status" value="1"/>
</dbReference>
<dbReference type="InterPro" id="IPR028978">
    <property type="entry name" value="Chorismate_lyase_/UTRA_dom_sf"/>
</dbReference>
<organism evidence="5 6">
    <name type="scientific">Clavibacter zhangzhiyongii</name>
    <dbReference type="NCBI Taxonomy" id="2768071"/>
    <lineage>
        <taxon>Bacteria</taxon>
        <taxon>Bacillati</taxon>
        <taxon>Actinomycetota</taxon>
        <taxon>Actinomycetes</taxon>
        <taxon>Micrococcales</taxon>
        <taxon>Microbacteriaceae</taxon>
        <taxon>Clavibacter</taxon>
    </lineage>
</organism>
<dbReference type="InterPro" id="IPR036388">
    <property type="entry name" value="WH-like_DNA-bd_sf"/>
</dbReference>
<feature type="domain" description="HTH gntR-type" evidence="4">
    <location>
        <begin position="11"/>
        <end position="79"/>
    </location>
</feature>
<dbReference type="SMART" id="SM00866">
    <property type="entry name" value="UTRA"/>
    <property type="match status" value="1"/>
</dbReference>
<keyword evidence="3" id="KW-0804">Transcription</keyword>
<dbReference type="RefSeq" id="WP_191148014.1">
    <property type="nucleotide sequence ID" value="NZ_CP061274.1"/>
</dbReference>
<evidence type="ECO:0000259" key="4">
    <source>
        <dbReference type="PROSITE" id="PS50949"/>
    </source>
</evidence>
<accession>A0A7L7Z343</accession>
<dbReference type="Gene3D" id="1.10.10.10">
    <property type="entry name" value="Winged helix-like DNA-binding domain superfamily/Winged helix DNA-binding domain"/>
    <property type="match status" value="1"/>
</dbReference>
<evidence type="ECO:0000313" key="5">
    <source>
        <dbReference type="EMBL" id="QOD44079.1"/>
    </source>
</evidence>
<sequence length="249" mass="26441">MATQSRSTSGYSAWRLIAEELRAEILQGTVPAGAKLPSESELADRFEVHRHTVRQAVAALAGDGLVVSRRGSGTFVTAHDVIVHRIGLRTRLTDSLGGRGAASTGELLEWAVEDPPAEVAERLALAGRPALRLETLRLVDGRPVVRGTSWLVDELVPGIVERYGPDGSMTTALRAVGVDDYLRATTTVTGRLATAAESAELQLPSGAVVLVVRALNTLPDGTPLLLNVTRFAADRVELDVEHSRASAEG</sequence>
<dbReference type="InterPro" id="IPR011663">
    <property type="entry name" value="UTRA"/>
</dbReference>
<keyword evidence="6" id="KW-1185">Reference proteome</keyword>